<dbReference type="AlphaFoldDB" id="W4L8H8"/>
<gene>
    <name evidence="1" type="ORF">ETSY1_36790</name>
</gene>
<dbReference type="EMBL" id="AZHW01001134">
    <property type="protein sequence ID" value="ETW94000.1"/>
    <property type="molecule type" value="Genomic_DNA"/>
</dbReference>
<proteinExistence type="predicted"/>
<dbReference type="PATRIC" id="fig|1429438.4.peg.6912"/>
<accession>W4L8H8</accession>
<name>W4L8H8_ENTF1</name>
<evidence type="ECO:0000313" key="2">
    <source>
        <dbReference type="Proteomes" id="UP000019141"/>
    </source>
</evidence>
<organism evidence="1 2">
    <name type="scientific">Entotheonella factor</name>
    <dbReference type="NCBI Taxonomy" id="1429438"/>
    <lineage>
        <taxon>Bacteria</taxon>
        <taxon>Pseudomonadati</taxon>
        <taxon>Nitrospinota/Tectimicrobiota group</taxon>
        <taxon>Candidatus Tectimicrobiota</taxon>
        <taxon>Candidatus Entotheonellia</taxon>
        <taxon>Candidatus Entotheonellales</taxon>
        <taxon>Candidatus Entotheonellaceae</taxon>
        <taxon>Candidatus Entotheonella</taxon>
    </lineage>
</organism>
<protein>
    <submittedName>
        <fullName evidence="1">Uncharacterized protein</fullName>
    </submittedName>
</protein>
<comment type="caution">
    <text evidence="1">The sequence shown here is derived from an EMBL/GenBank/DDBJ whole genome shotgun (WGS) entry which is preliminary data.</text>
</comment>
<evidence type="ECO:0000313" key="1">
    <source>
        <dbReference type="EMBL" id="ETW94000.1"/>
    </source>
</evidence>
<dbReference type="Proteomes" id="UP000019141">
    <property type="component" value="Unassembled WGS sequence"/>
</dbReference>
<reference evidence="1 2" key="1">
    <citation type="journal article" date="2014" name="Nature">
        <title>An environmental bacterial taxon with a large and distinct metabolic repertoire.</title>
        <authorList>
            <person name="Wilson M.C."/>
            <person name="Mori T."/>
            <person name="Ruckert C."/>
            <person name="Uria A.R."/>
            <person name="Helf M.J."/>
            <person name="Takada K."/>
            <person name="Gernert C."/>
            <person name="Steffens U.A."/>
            <person name="Heycke N."/>
            <person name="Schmitt S."/>
            <person name="Rinke C."/>
            <person name="Helfrich E.J."/>
            <person name="Brachmann A.O."/>
            <person name="Gurgui C."/>
            <person name="Wakimoto T."/>
            <person name="Kracht M."/>
            <person name="Crusemann M."/>
            <person name="Hentschel U."/>
            <person name="Abe I."/>
            <person name="Matsunaga S."/>
            <person name="Kalinowski J."/>
            <person name="Takeyama H."/>
            <person name="Piel J."/>
        </authorList>
    </citation>
    <scope>NUCLEOTIDE SEQUENCE [LARGE SCALE GENOMIC DNA]</scope>
    <source>
        <strain evidence="2">TSY1</strain>
    </source>
</reference>
<sequence length="290" mass="32820">MALYWHPYLAELLRQDYGDRLVIEEEVSLGDMPLRADLLLIRRDPNVSLPFPFSLLGKYTLVEYKSPDDAATHDDLVKLEIYGLLYAQREGLTSRQELTLWLLASHFREPMSRRNGAYLDEAQAMGSGVRLGTLDGFPACLIDLTQLPIASEALPLLLVTKGPQERALVTFLVEHYEAYPQHLRWLQELHVQQLREVLAMKKLTAEQIGLDYDALLDLIGEERALGLIGEERALGLIGEERALGLIGEERALGLIGKERVLENLLRLGGEQWLREQLERHTPPPDAPEQS</sequence>
<keyword evidence="2" id="KW-1185">Reference proteome</keyword>
<dbReference type="HOGENOM" id="CLU_989318_0_0_7"/>